<accession>A0AAD1UF99</accession>
<evidence type="ECO:0000256" key="1">
    <source>
        <dbReference type="SAM" id="MobiDB-lite"/>
    </source>
</evidence>
<name>A0AAD1UF99_EUPCR</name>
<organism evidence="2 3">
    <name type="scientific">Euplotes crassus</name>
    <dbReference type="NCBI Taxonomy" id="5936"/>
    <lineage>
        <taxon>Eukaryota</taxon>
        <taxon>Sar</taxon>
        <taxon>Alveolata</taxon>
        <taxon>Ciliophora</taxon>
        <taxon>Intramacronucleata</taxon>
        <taxon>Spirotrichea</taxon>
        <taxon>Hypotrichia</taxon>
        <taxon>Euplotida</taxon>
        <taxon>Euplotidae</taxon>
        <taxon>Moneuplotes</taxon>
    </lineage>
</organism>
<evidence type="ECO:0000313" key="3">
    <source>
        <dbReference type="Proteomes" id="UP001295684"/>
    </source>
</evidence>
<evidence type="ECO:0000313" key="2">
    <source>
        <dbReference type="EMBL" id="CAI2365792.1"/>
    </source>
</evidence>
<dbReference type="EMBL" id="CAMPGE010006883">
    <property type="protein sequence ID" value="CAI2365792.1"/>
    <property type="molecule type" value="Genomic_DNA"/>
</dbReference>
<proteinExistence type="predicted"/>
<gene>
    <name evidence="2" type="ORF">ECRASSUSDP1_LOCUS7079</name>
</gene>
<sequence>MFNQHIIPPISSTPKIGRNSNMNQTGPQRRTQSTFGMRTGNLSTASNEFLVISKVKQKAEAKKFLETLKNSKDNNPGIKEVPHDTYLMKIRYDREGKPIQRTIVGTMDQYEKPKKKRQERGFSLKRIRDEFIVKPLIKPQVLNKMKYMNSKVTFDPTFGQKKSQSSLIDERFKTITVPKGGDKFKTVYGKKFTNQDLDNFINDYKNRKPEEEDLSELYSSVFHTSLSSIESLKNAPKEFLHWKDKDSRFLRNYETQRKNWKKKTISLGKKIKAKSPCESLMRKSDTFAEEQLIKTGGLETEKNYYKSMNNWYASLRKSNKEETRHSNFIQKAKGRDPIYVHETCHFRDLNIIKRPKELDLFEEHESLPRCYKHMNINNQSIKTLERINSVGKLMVQGFNKFDREMEYVKRIPEEERFIVDNFVHENTAEEQ</sequence>
<reference evidence="2" key="1">
    <citation type="submission" date="2023-07" db="EMBL/GenBank/DDBJ databases">
        <authorList>
            <consortium name="AG Swart"/>
            <person name="Singh M."/>
            <person name="Singh A."/>
            <person name="Seah K."/>
            <person name="Emmerich C."/>
        </authorList>
    </citation>
    <scope>NUCLEOTIDE SEQUENCE</scope>
    <source>
        <strain evidence="2">DP1</strain>
    </source>
</reference>
<feature type="compositionally biased region" description="Polar residues" evidence="1">
    <location>
        <begin position="10"/>
        <end position="36"/>
    </location>
</feature>
<comment type="caution">
    <text evidence="2">The sequence shown here is derived from an EMBL/GenBank/DDBJ whole genome shotgun (WGS) entry which is preliminary data.</text>
</comment>
<dbReference type="AlphaFoldDB" id="A0AAD1UF99"/>
<feature type="region of interest" description="Disordered" evidence="1">
    <location>
        <begin position="1"/>
        <end position="36"/>
    </location>
</feature>
<dbReference type="Proteomes" id="UP001295684">
    <property type="component" value="Unassembled WGS sequence"/>
</dbReference>
<keyword evidence="3" id="KW-1185">Reference proteome</keyword>
<protein>
    <submittedName>
        <fullName evidence="2">Uncharacterized protein</fullName>
    </submittedName>
</protein>